<evidence type="ECO:0000313" key="6">
    <source>
        <dbReference type="Proteomes" id="UP001158049"/>
    </source>
</evidence>
<keyword evidence="6" id="KW-1185">Reference proteome</keyword>
<sequence length="279" mass="31231">MQCRYINLADAVERRLAIEASFDKVARPGWDMARFEAVDTQFVDRHAVGGVRSREEKACFLSHKAVIEAHAGRSTPLLVLEDDVEFGIATCEIVDGLLQQNPEADWDLLFLDVCATGIDDMVKLYFHRKDLMRTGSVIPLDLAKIPFFGANAYIVNPRSIPRIVAILDAGVPVDVEYDVYLAAQIREGRLKAAVLFPFVTTLSHHSTSSQIQPDKVEQLNHARSTFRRLVWLERRPEQVAADMAQIEAVIADPEHRAFSAILTSMLMNFRELKDGASPA</sequence>
<comment type="caution">
    <text evidence="5">The sequence shown here is derived from an EMBL/GenBank/DDBJ whole genome shotgun (WGS) entry which is preliminary data.</text>
</comment>
<reference evidence="5 6" key="1">
    <citation type="submission" date="2017-05" db="EMBL/GenBank/DDBJ databases">
        <authorList>
            <person name="Varghese N."/>
            <person name="Submissions S."/>
        </authorList>
    </citation>
    <scope>NUCLEOTIDE SEQUENCE [LARGE SCALE GENOMIC DNA]</scope>
    <source>
        <strain evidence="5 6">DSM 26001</strain>
    </source>
</reference>
<dbReference type="InterPro" id="IPR002654">
    <property type="entry name" value="Glyco_trans_25"/>
</dbReference>
<dbReference type="Pfam" id="PF01755">
    <property type="entry name" value="Glyco_transf_25"/>
    <property type="match status" value="1"/>
</dbReference>
<evidence type="ECO:0000256" key="3">
    <source>
        <dbReference type="ARBA" id="ARBA00022985"/>
    </source>
</evidence>
<accession>A0ABY1Q0E1</accession>
<dbReference type="RefSeq" id="WP_283441734.1">
    <property type="nucleotide sequence ID" value="NZ_FXUL01000004.1"/>
</dbReference>
<evidence type="ECO:0000256" key="2">
    <source>
        <dbReference type="ARBA" id="ARBA00005222"/>
    </source>
</evidence>
<evidence type="ECO:0000256" key="1">
    <source>
        <dbReference type="ARBA" id="ARBA00005068"/>
    </source>
</evidence>
<evidence type="ECO:0000259" key="4">
    <source>
        <dbReference type="Pfam" id="PF01755"/>
    </source>
</evidence>
<proteinExistence type="predicted"/>
<feature type="domain" description="Glycosyl transferase family 25" evidence="4">
    <location>
        <begin position="6"/>
        <end position="102"/>
    </location>
</feature>
<comment type="pathway">
    <text evidence="2">Glycan metabolism; lacto-N-neotetraose biosynthesis.</text>
</comment>
<organism evidence="5 6">
    <name type="scientific">Noviherbaspirillum suwonense</name>
    <dbReference type="NCBI Taxonomy" id="1224511"/>
    <lineage>
        <taxon>Bacteria</taxon>
        <taxon>Pseudomonadati</taxon>
        <taxon>Pseudomonadota</taxon>
        <taxon>Betaproteobacteria</taxon>
        <taxon>Burkholderiales</taxon>
        <taxon>Oxalobacteraceae</taxon>
        <taxon>Noviherbaspirillum</taxon>
    </lineage>
</organism>
<name>A0ABY1Q0E1_9BURK</name>
<dbReference type="EMBL" id="FXUL01000004">
    <property type="protein sequence ID" value="SMP55381.1"/>
    <property type="molecule type" value="Genomic_DNA"/>
</dbReference>
<dbReference type="Proteomes" id="UP001158049">
    <property type="component" value="Unassembled WGS sequence"/>
</dbReference>
<evidence type="ECO:0000313" key="5">
    <source>
        <dbReference type="EMBL" id="SMP55381.1"/>
    </source>
</evidence>
<keyword evidence="3" id="KW-0448">Lipopolysaccharide biosynthesis</keyword>
<protein>
    <submittedName>
        <fullName evidence="5">Glycosyltransferase involved in LPS biosynthesis, GR25 family</fullName>
    </submittedName>
</protein>
<gene>
    <name evidence="5" type="ORF">SAMN06295970_104168</name>
</gene>
<comment type="pathway">
    <text evidence="1">Bacterial outer membrane biogenesis; lipooligosaccharide biosynthesis.</text>
</comment>